<evidence type="ECO:0000313" key="2">
    <source>
        <dbReference type="EMBL" id="KIG15488.1"/>
    </source>
</evidence>
<comment type="caution">
    <text evidence="2">The sequence shown here is derived from an EMBL/GenBank/DDBJ whole genome shotgun (WGS) entry which is preliminary data.</text>
</comment>
<protein>
    <submittedName>
        <fullName evidence="2">Uncharacterized protein</fullName>
    </submittedName>
</protein>
<dbReference type="RefSeq" id="WP_052551490.1">
    <property type="nucleotide sequence ID" value="NZ_JMCC02000052.1"/>
</dbReference>
<gene>
    <name evidence="2" type="ORF">DB30_05511</name>
</gene>
<evidence type="ECO:0000256" key="1">
    <source>
        <dbReference type="SAM" id="MobiDB-lite"/>
    </source>
</evidence>
<evidence type="ECO:0000313" key="3">
    <source>
        <dbReference type="Proteomes" id="UP000031599"/>
    </source>
</evidence>
<organism evidence="2 3">
    <name type="scientific">Enhygromyxa salina</name>
    <dbReference type="NCBI Taxonomy" id="215803"/>
    <lineage>
        <taxon>Bacteria</taxon>
        <taxon>Pseudomonadati</taxon>
        <taxon>Myxococcota</taxon>
        <taxon>Polyangia</taxon>
        <taxon>Nannocystales</taxon>
        <taxon>Nannocystaceae</taxon>
        <taxon>Enhygromyxa</taxon>
    </lineage>
</organism>
<sequence>MSAPVSETKHDDGAPPPAPRWGDRLAVAGFLLAFLLPMLLRSTVHPAPLPGSPGLLSQLHGIACLFTHKPDGWSSYYVQLRRADTQQWVTLDQSELFELQPFGRRTRMHRLLGAWKAKPSRKTRHMARWILERHASLHPEHARPDAIRFTRAWMIPSADAPPQRGWAHPDWFAVPPQRRRVIVTYRVDELLADLPAKGDAP</sequence>
<proteinExistence type="predicted"/>
<accession>A0A0C1ZWQ8</accession>
<feature type="region of interest" description="Disordered" evidence="1">
    <location>
        <begin position="1"/>
        <end position="20"/>
    </location>
</feature>
<name>A0A0C1ZWQ8_9BACT</name>
<dbReference type="EMBL" id="JMCC02000052">
    <property type="protein sequence ID" value="KIG15488.1"/>
    <property type="molecule type" value="Genomic_DNA"/>
</dbReference>
<reference evidence="2 3" key="1">
    <citation type="submission" date="2014-12" db="EMBL/GenBank/DDBJ databases">
        <title>Genome assembly of Enhygromyxa salina DSM 15201.</title>
        <authorList>
            <person name="Sharma G."/>
            <person name="Subramanian S."/>
        </authorList>
    </citation>
    <scope>NUCLEOTIDE SEQUENCE [LARGE SCALE GENOMIC DNA]</scope>
    <source>
        <strain evidence="2 3">DSM 15201</strain>
    </source>
</reference>
<dbReference type="Proteomes" id="UP000031599">
    <property type="component" value="Unassembled WGS sequence"/>
</dbReference>
<dbReference type="AlphaFoldDB" id="A0A0C1ZWQ8"/>